<proteinExistence type="predicted"/>
<accession>A0ABP0GK63</accession>
<dbReference type="Proteomes" id="UP001642483">
    <property type="component" value="Unassembled WGS sequence"/>
</dbReference>
<comment type="caution">
    <text evidence="1">The sequence shown here is derived from an EMBL/GenBank/DDBJ whole genome shotgun (WGS) entry which is preliminary data.</text>
</comment>
<sequence length="134" mass="15479">MNVVLIKETIRDSIRNGVKDKNSLGVLKERLKPLAIGQHKTIHIIHPHNGITYCRKERERDSNVKASGSSDSIKVSCSSNKLYKQFKLYSFFIDFKYVCIVCLSIKRVAAWVTFLIRFHRFKIIVKSIVKSLIL</sequence>
<protein>
    <submittedName>
        <fullName evidence="1">Uncharacterized protein</fullName>
    </submittedName>
</protein>
<name>A0ABP0GK63_CLALP</name>
<evidence type="ECO:0000313" key="1">
    <source>
        <dbReference type="EMBL" id="CAK8692153.1"/>
    </source>
</evidence>
<evidence type="ECO:0000313" key="2">
    <source>
        <dbReference type="Proteomes" id="UP001642483"/>
    </source>
</evidence>
<gene>
    <name evidence="1" type="ORF">CVLEPA_LOCUS24889</name>
</gene>
<organism evidence="1 2">
    <name type="scientific">Clavelina lepadiformis</name>
    <name type="common">Light-bulb sea squirt</name>
    <name type="synonym">Ascidia lepadiformis</name>
    <dbReference type="NCBI Taxonomy" id="159417"/>
    <lineage>
        <taxon>Eukaryota</taxon>
        <taxon>Metazoa</taxon>
        <taxon>Chordata</taxon>
        <taxon>Tunicata</taxon>
        <taxon>Ascidiacea</taxon>
        <taxon>Aplousobranchia</taxon>
        <taxon>Clavelinidae</taxon>
        <taxon>Clavelina</taxon>
    </lineage>
</organism>
<reference evidence="1 2" key="1">
    <citation type="submission" date="2024-02" db="EMBL/GenBank/DDBJ databases">
        <authorList>
            <person name="Daric V."/>
            <person name="Darras S."/>
        </authorList>
    </citation>
    <scope>NUCLEOTIDE SEQUENCE [LARGE SCALE GENOMIC DNA]</scope>
</reference>
<dbReference type="EMBL" id="CAWYQH010000130">
    <property type="protein sequence ID" value="CAK8692153.1"/>
    <property type="molecule type" value="Genomic_DNA"/>
</dbReference>
<keyword evidence="2" id="KW-1185">Reference proteome</keyword>